<evidence type="ECO:0008006" key="3">
    <source>
        <dbReference type="Google" id="ProtNLM"/>
    </source>
</evidence>
<dbReference type="Pfam" id="PF09148">
    <property type="entry name" value="DUF1934"/>
    <property type="match status" value="1"/>
</dbReference>
<evidence type="ECO:0000313" key="1">
    <source>
        <dbReference type="EMBL" id="EHL13910.1"/>
    </source>
</evidence>
<dbReference type="SUPFAM" id="SSF50814">
    <property type="entry name" value="Lipocalins"/>
    <property type="match status" value="1"/>
</dbReference>
<accession>G9WRH0</accession>
<name>G9WRH0_9FIRM</name>
<dbReference type="AlphaFoldDB" id="G9WRH0"/>
<evidence type="ECO:0000313" key="2">
    <source>
        <dbReference type="Proteomes" id="UP000003527"/>
    </source>
</evidence>
<dbReference type="InterPro" id="IPR012674">
    <property type="entry name" value="Calycin"/>
</dbReference>
<dbReference type="HOGENOM" id="CLU_1853190_0_0_9"/>
<sequence length="153" mass="17910">MHAEFFFVAKILGRQMKVQVQLTTKQKMDGEEDRFSVSLQGVLLSRGDSFMLSYFQENVHHSLELFPKEKRVVMMRNWKDRQRVEYIAGVKWSVDYETELGTLPLSFATRSVEFLYEDFRAGRAEILLSYLLYQFEQLVAETELSIAILPLKG</sequence>
<protein>
    <recommendedName>
        <fullName evidence="3">DUF1934 domain-containing protein</fullName>
    </recommendedName>
</protein>
<reference evidence="1 2" key="1">
    <citation type="submission" date="2011-08" db="EMBL/GenBank/DDBJ databases">
        <title>The Genome Sequence of Oribacterium sp. ACB7.</title>
        <authorList>
            <consortium name="The Broad Institute Genome Sequencing Platform"/>
            <person name="Earl A."/>
            <person name="Ward D."/>
            <person name="Feldgarden M."/>
            <person name="Gevers D."/>
            <person name="Sizova M."/>
            <person name="Hazen A."/>
            <person name="Epstein S."/>
            <person name="Young S.K."/>
            <person name="Zeng Q."/>
            <person name="Gargeya S."/>
            <person name="Fitzgerald M."/>
            <person name="Haas B."/>
            <person name="Abouelleil A."/>
            <person name="Alvarado L."/>
            <person name="Arachchi H.M."/>
            <person name="Berlin A."/>
            <person name="Brown A."/>
            <person name="Chapman S.B."/>
            <person name="Chen Z."/>
            <person name="Dunbar C."/>
            <person name="Freedman E."/>
            <person name="Gearin G."/>
            <person name="Gellesch M."/>
            <person name="Goldberg J."/>
            <person name="Griggs A."/>
            <person name="Gujja S."/>
            <person name="Heiman D."/>
            <person name="Howarth C."/>
            <person name="Larson L."/>
            <person name="Lui A."/>
            <person name="MacDonald P.J.P."/>
            <person name="Montmayeur A."/>
            <person name="Murphy C."/>
            <person name="Neiman D."/>
            <person name="Pearson M."/>
            <person name="Priest M."/>
            <person name="Roberts A."/>
            <person name="Saif S."/>
            <person name="Shea T."/>
            <person name="Shenoy N."/>
            <person name="Sisk P."/>
            <person name="Stolte C."/>
            <person name="Sykes S."/>
            <person name="Wortman J."/>
            <person name="Nusbaum C."/>
            <person name="Birren B."/>
        </authorList>
    </citation>
    <scope>NUCLEOTIDE SEQUENCE [LARGE SCALE GENOMIC DNA]</scope>
    <source>
        <strain evidence="1 2">ACB7</strain>
    </source>
</reference>
<dbReference type="Gene3D" id="2.40.128.20">
    <property type="match status" value="1"/>
</dbReference>
<proteinExistence type="predicted"/>
<dbReference type="InterPro" id="IPR015231">
    <property type="entry name" value="DUF1934"/>
</dbReference>
<dbReference type="PATRIC" id="fig|796944.3.peg.195"/>
<dbReference type="Proteomes" id="UP000003527">
    <property type="component" value="Unassembled WGS sequence"/>
</dbReference>
<comment type="caution">
    <text evidence="1">The sequence shown here is derived from an EMBL/GenBank/DDBJ whole genome shotgun (WGS) entry which is preliminary data.</text>
</comment>
<keyword evidence="2" id="KW-1185">Reference proteome</keyword>
<gene>
    <name evidence="1" type="ORF">HMPREF9624_01686</name>
</gene>
<dbReference type="EMBL" id="AFZD01000004">
    <property type="protein sequence ID" value="EHL13910.1"/>
    <property type="molecule type" value="Genomic_DNA"/>
</dbReference>
<organism evidence="1 2">
    <name type="scientific">Oribacterium asaccharolyticum ACB7</name>
    <dbReference type="NCBI Taxonomy" id="796944"/>
    <lineage>
        <taxon>Bacteria</taxon>
        <taxon>Bacillati</taxon>
        <taxon>Bacillota</taxon>
        <taxon>Clostridia</taxon>
        <taxon>Lachnospirales</taxon>
        <taxon>Lachnospiraceae</taxon>
        <taxon>Oribacterium</taxon>
    </lineage>
</organism>